<dbReference type="EMBL" id="UOFA01000251">
    <property type="protein sequence ID" value="VAW46026.1"/>
    <property type="molecule type" value="Genomic_DNA"/>
</dbReference>
<evidence type="ECO:0000313" key="1">
    <source>
        <dbReference type="EMBL" id="VAW46026.1"/>
    </source>
</evidence>
<name>A0A3B0WNX5_9ZZZZ</name>
<proteinExistence type="predicted"/>
<organism evidence="1">
    <name type="scientific">hydrothermal vent metagenome</name>
    <dbReference type="NCBI Taxonomy" id="652676"/>
    <lineage>
        <taxon>unclassified sequences</taxon>
        <taxon>metagenomes</taxon>
        <taxon>ecological metagenomes</taxon>
    </lineage>
</organism>
<protein>
    <submittedName>
        <fullName evidence="1">Uncharacterized protein</fullName>
    </submittedName>
</protein>
<reference evidence="1" key="1">
    <citation type="submission" date="2018-06" db="EMBL/GenBank/DDBJ databases">
        <authorList>
            <person name="Zhirakovskaya E."/>
        </authorList>
    </citation>
    <scope>NUCLEOTIDE SEQUENCE</scope>
</reference>
<dbReference type="AlphaFoldDB" id="A0A3B0WNX5"/>
<sequence>MPICLITTLFGLIVHRERPGRYTYRILSYGRLSEKWIGLFDDAVKDQMGPLEYEGEKFDDIVIKAQNAFESKYVDPEKKDLLVKKLNDALNDINGKVNPNKNT</sequence>
<accession>A0A3B0WNX5</accession>
<gene>
    <name evidence="1" type="ORF">MNBD_GAMMA02-689</name>
</gene>